<evidence type="ECO:0000313" key="1">
    <source>
        <dbReference type="EMBL" id="MQL68925.1"/>
    </source>
</evidence>
<dbReference type="OrthoDB" id="1435433at2759"/>
<accession>A0A843TCX7</accession>
<organism evidence="1 2">
    <name type="scientific">Colocasia esculenta</name>
    <name type="common">Wild taro</name>
    <name type="synonym">Arum esculentum</name>
    <dbReference type="NCBI Taxonomy" id="4460"/>
    <lineage>
        <taxon>Eukaryota</taxon>
        <taxon>Viridiplantae</taxon>
        <taxon>Streptophyta</taxon>
        <taxon>Embryophyta</taxon>
        <taxon>Tracheophyta</taxon>
        <taxon>Spermatophyta</taxon>
        <taxon>Magnoliopsida</taxon>
        <taxon>Liliopsida</taxon>
        <taxon>Araceae</taxon>
        <taxon>Aroideae</taxon>
        <taxon>Colocasieae</taxon>
        <taxon>Colocasia</taxon>
    </lineage>
</organism>
<dbReference type="AlphaFoldDB" id="A0A843TCX7"/>
<name>A0A843TCX7_COLES</name>
<gene>
    <name evidence="1" type="ORF">Taro_001225</name>
</gene>
<sequence>MQDKYQIQEQKLKKKTSSKHLSTTLQVLVDSHTQESPSPKTNVLEIENLQWRAVVGMVLRLGRTSRDVRRGAQAPAPVLQEHGHGGPSIIERFKRMAPPSFKGDSQPLFAEG</sequence>
<comment type="caution">
    <text evidence="1">The sequence shown here is derived from an EMBL/GenBank/DDBJ whole genome shotgun (WGS) entry which is preliminary data.</text>
</comment>
<evidence type="ECO:0000313" key="2">
    <source>
        <dbReference type="Proteomes" id="UP000652761"/>
    </source>
</evidence>
<dbReference type="Proteomes" id="UP000652761">
    <property type="component" value="Unassembled WGS sequence"/>
</dbReference>
<reference evidence="1" key="1">
    <citation type="submission" date="2017-07" db="EMBL/GenBank/DDBJ databases">
        <title>Taro Niue Genome Assembly and Annotation.</title>
        <authorList>
            <person name="Atibalentja N."/>
            <person name="Keating K."/>
            <person name="Fields C.J."/>
        </authorList>
    </citation>
    <scope>NUCLEOTIDE SEQUENCE</scope>
    <source>
        <strain evidence="1">Niue_2</strain>
        <tissue evidence="1">Leaf</tissue>
    </source>
</reference>
<keyword evidence="2" id="KW-1185">Reference proteome</keyword>
<proteinExistence type="predicted"/>
<protein>
    <submittedName>
        <fullName evidence="1">Uncharacterized protein</fullName>
    </submittedName>
</protein>
<dbReference type="EMBL" id="NMUH01000025">
    <property type="protein sequence ID" value="MQL68925.1"/>
    <property type="molecule type" value="Genomic_DNA"/>
</dbReference>